<accession>A0AAN6U968</accession>
<reference evidence="1" key="1">
    <citation type="journal article" date="2023" name="Mol. Phylogenet. Evol.">
        <title>Genome-scale phylogeny and comparative genomics of the fungal order Sordariales.</title>
        <authorList>
            <person name="Hensen N."/>
            <person name="Bonometti L."/>
            <person name="Westerberg I."/>
            <person name="Brannstrom I.O."/>
            <person name="Guillou S."/>
            <person name="Cros-Aarteil S."/>
            <person name="Calhoun S."/>
            <person name="Haridas S."/>
            <person name="Kuo A."/>
            <person name="Mondo S."/>
            <person name="Pangilinan J."/>
            <person name="Riley R."/>
            <person name="LaButti K."/>
            <person name="Andreopoulos B."/>
            <person name="Lipzen A."/>
            <person name="Chen C."/>
            <person name="Yan M."/>
            <person name="Daum C."/>
            <person name="Ng V."/>
            <person name="Clum A."/>
            <person name="Steindorff A."/>
            <person name="Ohm R.A."/>
            <person name="Martin F."/>
            <person name="Silar P."/>
            <person name="Natvig D.O."/>
            <person name="Lalanne C."/>
            <person name="Gautier V."/>
            <person name="Ament-Velasquez S.L."/>
            <person name="Kruys A."/>
            <person name="Hutchinson M.I."/>
            <person name="Powell A.J."/>
            <person name="Barry K."/>
            <person name="Miller A.N."/>
            <person name="Grigoriev I.V."/>
            <person name="Debuchy R."/>
            <person name="Gladieux P."/>
            <person name="Hiltunen Thoren M."/>
            <person name="Johannesson H."/>
        </authorList>
    </citation>
    <scope>NUCLEOTIDE SEQUENCE</scope>
    <source>
        <strain evidence="1">CBS 731.68</strain>
    </source>
</reference>
<reference evidence="1" key="2">
    <citation type="submission" date="2023-05" db="EMBL/GenBank/DDBJ databases">
        <authorList>
            <consortium name="Lawrence Berkeley National Laboratory"/>
            <person name="Steindorff A."/>
            <person name="Hensen N."/>
            <person name="Bonometti L."/>
            <person name="Westerberg I."/>
            <person name="Brannstrom I.O."/>
            <person name="Guillou S."/>
            <person name="Cros-Aarteil S."/>
            <person name="Calhoun S."/>
            <person name="Haridas S."/>
            <person name="Kuo A."/>
            <person name="Mondo S."/>
            <person name="Pangilinan J."/>
            <person name="Riley R."/>
            <person name="Labutti K."/>
            <person name="Andreopoulos B."/>
            <person name="Lipzen A."/>
            <person name="Chen C."/>
            <person name="Yanf M."/>
            <person name="Daum C."/>
            <person name="Ng V."/>
            <person name="Clum A."/>
            <person name="Ohm R."/>
            <person name="Martin F."/>
            <person name="Silar P."/>
            <person name="Natvig D."/>
            <person name="Lalanne C."/>
            <person name="Gautier V."/>
            <person name="Ament-Velasquez S.L."/>
            <person name="Kruys A."/>
            <person name="Hutchinson M.I."/>
            <person name="Powell A.J."/>
            <person name="Barry K."/>
            <person name="Miller A.N."/>
            <person name="Grigoriev I.V."/>
            <person name="Debuchy R."/>
            <person name="Gladieux P."/>
            <person name="Thoren M.H."/>
            <person name="Johannesson H."/>
        </authorList>
    </citation>
    <scope>NUCLEOTIDE SEQUENCE</scope>
    <source>
        <strain evidence="1">CBS 731.68</strain>
    </source>
</reference>
<gene>
    <name evidence="1" type="ORF">N657DRAFT_205449</name>
</gene>
<proteinExistence type="predicted"/>
<protein>
    <submittedName>
        <fullName evidence="1">Uncharacterized protein</fullName>
    </submittedName>
</protein>
<keyword evidence="2" id="KW-1185">Reference proteome</keyword>
<comment type="caution">
    <text evidence="1">The sequence shown here is derived from an EMBL/GenBank/DDBJ whole genome shotgun (WGS) entry which is preliminary data.</text>
</comment>
<evidence type="ECO:0000313" key="2">
    <source>
        <dbReference type="Proteomes" id="UP001302602"/>
    </source>
</evidence>
<evidence type="ECO:0000313" key="1">
    <source>
        <dbReference type="EMBL" id="KAK4127321.1"/>
    </source>
</evidence>
<dbReference type="EMBL" id="MU853224">
    <property type="protein sequence ID" value="KAK4127321.1"/>
    <property type="molecule type" value="Genomic_DNA"/>
</dbReference>
<organism evidence="1 2">
    <name type="scientific">Parathielavia appendiculata</name>
    <dbReference type="NCBI Taxonomy" id="2587402"/>
    <lineage>
        <taxon>Eukaryota</taxon>
        <taxon>Fungi</taxon>
        <taxon>Dikarya</taxon>
        <taxon>Ascomycota</taxon>
        <taxon>Pezizomycotina</taxon>
        <taxon>Sordariomycetes</taxon>
        <taxon>Sordariomycetidae</taxon>
        <taxon>Sordariales</taxon>
        <taxon>Chaetomiaceae</taxon>
        <taxon>Parathielavia</taxon>
    </lineage>
</organism>
<dbReference type="GeneID" id="87822979"/>
<dbReference type="RefSeq" id="XP_062651092.1">
    <property type="nucleotide sequence ID" value="XM_062786213.1"/>
</dbReference>
<dbReference type="AlphaFoldDB" id="A0AAN6U968"/>
<name>A0AAN6U968_9PEZI</name>
<dbReference type="Proteomes" id="UP001302602">
    <property type="component" value="Unassembled WGS sequence"/>
</dbReference>
<sequence>MGDFMCQHSVPGCHGRWHCQSPAPSPLSNTGLSLLQSVERQVLRMTMTISISRDSAKARTIGQWMARHSDSSDNSRTEIIAIHNSYPDSSPLPQPSAVFSLEPGPHPRHRPLLRHRLRSQRRLRPPNFFSYHPLHMCTLSDLTPLPSTA</sequence>